<proteinExistence type="predicted"/>
<organism evidence="1">
    <name type="scientific">Hokovirus HKV1</name>
    <dbReference type="NCBI Taxonomy" id="1977638"/>
    <lineage>
        <taxon>Viruses</taxon>
        <taxon>Varidnaviria</taxon>
        <taxon>Bamfordvirae</taxon>
        <taxon>Nucleocytoviricota</taxon>
        <taxon>Megaviricetes</taxon>
        <taxon>Imitervirales</taxon>
        <taxon>Mimiviridae</taxon>
        <taxon>Klosneuvirinae</taxon>
        <taxon>Hokovirus</taxon>
    </lineage>
</organism>
<protein>
    <submittedName>
        <fullName evidence="1">Uncharacterized protein</fullName>
    </submittedName>
</protein>
<reference evidence="1" key="1">
    <citation type="journal article" date="2017" name="Science">
        <title>Giant viruses with an expanded complement of translation system components.</title>
        <authorList>
            <person name="Schulz F."/>
            <person name="Yutin N."/>
            <person name="Ivanova N.N."/>
            <person name="Ortega D.R."/>
            <person name="Lee T.K."/>
            <person name="Vierheilig J."/>
            <person name="Daims H."/>
            <person name="Horn M."/>
            <person name="Wagner M."/>
            <person name="Jensen G.J."/>
            <person name="Kyrpides N.C."/>
            <person name="Koonin E.V."/>
            <person name="Woyke T."/>
        </authorList>
    </citation>
    <scope>NUCLEOTIDE SEQUENCE</scope>
    <source>
        <strain evidence="1">HKV1</strain>
    </source>
</reference>
<sequence>MTFANNNDIINDNNDILYDKLTHDKKNGNIIFSDAQLSQVMLFESKIYTKNIFSKGFFKTQGRKNPIKISVEMLSVGTVLSKVYLAIDCFTEPDIKNVISNGRGGHVLNDGYTLKNIISDKNFILNIDNQENATFASFKHHNNSQNKYLTLAIFIDGDTNKLPDYIIENKNNNLYELIKNTIILNESIPINILNMMIIDKTLFRLQQTCGYVYPIGVVQVPNVWTTYSCILDPVGQYHYGQNDVLRKNTNYIKVGLLANYNQHQDTQAKLLVRNFCIFELE</sequence>
<dbReference type="EMBL" id="KY684105">
    <property type="protein sequence ID" value="ARF10777.1"/>
    <property type="molecule type" value="Genomic_DNA"/>
</dbReference>
<accession>A0A1V0SGD7</accession>
<name>A0A1V0SGD7_9VIRU</name>
<evidence type="ECO:0000313" key="1">
    <source>
        <dbReference type="EMBL" id="ARF10777.1"/>
    </source>
</evidence>
<gene>
    <name evidence="1" type="ORF">Hokovirus_3_50</name>
</gene>